<proteinExistence type="predicted"/>
<dbReference type="OrthoDB" id="5418601at2759"/>
<evidence type="ECO:0000313" key="3">
    <source>
        <dbReference type="Proteomes" id="UP000217790"/>
    </source>
</evidence>
<dbReference type="InParanoid" id="A0A2H3DXP6"/>
<organism evidence="2 3">
    <name type="scientific">Armillaria gallica</name>
    <name type="common">Bulbous honey fungus</name>
    <name type="synonym">Armillaria bulbosa</name>
    <dbReference type="NCBI Taxonomy" id="47427"/>
    <lineage>
        <taxon>Eukaryota</taxon>
        <taxon>Fungi</taxon>
        <taxon>Dikarya</taxon>
        <taxon>Basidiomycota</taxon>
        <taxon>Agaricomycotina</taxon>
        <taxon>Agaricomycetes</taxon>
        <taxon>Agaricomycetidae</taxon>
        <taxon>Agaricales</taxon>
        <taxon>Marasmiineae</taxon>
        <taxon>Physalacriaceae</taxon>
        <taxon>Armillaria</taxon>
    </lineage>
</organism>
<keyword evidence="3" id="KW-1185">Reference proteome</keyword>
<protein>
    <submittedName>
        <fullName evidence="2">Uncharacterized protein</fullName>
    </submittedName>
</protein>
<dbReference type="OMA" id="ICCRNIL"/>
<evidence type="ECO:0000313" key="2">
    <source>
        <dbReference type="EMBL" id="PBK92226.1"/>
    </source>
</evidence>
<dbReference type="EMBL" id="KZ293659">
    <property type="protein sequence ID" value="PBK92226.1"/>
    <property type="molecule type" value="Genomic_DNA"/>
</dbReference>
<name>A0A2H3DXP6_ARMGA</name>
<reference evidence="3" key="1">
    <citation type="journal article" date="2017" name="Nat. Ecol. Evol.">
        <title>Genome expansion and lineage-specific genetic innovations in the forest pathogenic fungi Armillaria.</title>
        <authorList>
            <person name="Sipos G."/>
            <person name="Prasanna A.N."/>
            <person name="Walter M.C."/>
            <person name="O'Connor E."/>
            <person name="Balint B."/>
            <person name="Krizsan K."/>
            <person name="Kiss B."/>
            <person name="Hess J."/>
            <person name="Varga T."/>
            <person name="Slot J."/>
            <person name="Riley R."/>
            <person name="Boka B."/>
            <person name="Rigling D."/>
            <person name="Barry K."/>
            <person name="Lee J."/>
            <person name="Mihaltcheva S."/>
            <person name="LaButti K."/>
            <person name="Lipzen A."/>
            <person name="Waldron R."/>
            <person name="Moloney N.M."/>
            <person name="Sperisen C."/>
            <person name="Kredics L."/>
            <person name="Vagvoelgyi C."/>
            <person name="Patrignani A."/>
            <person name="Fitzpatrick D."/>
            <person name="Nagy I."/>
            <person name="Doyle S."/>
            <person name="Anderson J.B."/>
            <person name="Grigoriev I.V."/>
            <person name="Gueldener U."/>
            <person name="Muensterkoetter M."/>
            <person name="Nagy L.G."/>
        </authorList>
    </citation>
    <scope>NUCLEOTIDE SEQUENCE [LARGE SCALE GENOMIC DNA]</scope>
    <source>
        <strain evidence="3">Ar21-2</strain>
    </source>
</reference>
<gene>
    <name evidence="2" type="ORF">ARMGADRAFT_1081005</name>
</gene>
<dbReference type="AlphaFoldDB" id="A0A2H3DXP6"/>
<evidence type="ECO:0000256" key="1">
    <source>
        <dbReference type="SAM" id="MobiDB-lite"/>
    </source>
</evidence>
<dbReference type="Proteomes" id="UP000217790">
    <property type="component" value="Unassembled WGS sequence"/>
</dbReference>
<sequence length="651" mass="73390">MSHIAEDSSPSVTSSYGLYPIVAPIPSSIWDVPQAKDLSVSSQNHSMDNWSSGDYWYEPGISVFESEADITFPEVTISAFNETGQGESSIKVPLQRSFTGTKPVIPSSLADTPCTALGIPRLLDLFNTTLRTSYTLDTPSLFSVLEECIKNNYDFGTAYGRLRAVWGANRYGTIQNELHRCEANDWKMRQQVLQGNQIVNSNLHPRRVWDLYANRVVPWWSSVTFHPSLSRSSSFETGSPTRESGPPISHAWMDAKDRINIQTPINGHEWPVPIPKDADLNLIRIEMLNLGVEYTWLDVLCLRQKGGMREELRKEEWKLDVPTIGSVYKENKVVIYLSGLGRPLTLKEGDLESDQCWFRRAWTVQEVGKKRIIAGDMPDGPLHAELIDDDDTGILIKFHQHLQAIGTIHPLSQRFTLSPGMFEVLSEMQKRVSTNPVDKVAGLAIPLMSTRIPVYNENLSLEDAWTALLNAMHPGNRGELLFWYPEPGDAGKKWRPSWEQVMKKPLPVNAISYMDVQQDGMTGDDCYEGPCVDKGFVQGLAVGGMEKVARHGELIVKHADGIEHTFNIIAHHGYSIPEDTYTLLGTFTMNLIKFLPCHNIQPKVQTQYWVIGRRLSGGKFEKVSVLEMDNEEVKRLHTLRIVEICCRNILI</sequence>
<feature type="region of interest" description="Disordered" evidence="1">
    <location>
        <begin position="228"/>
        <end position="248"/>
    </location>
</feature>
<feature type="compositionally biased region" description="Polar residues" evidence="1">
    <location>
        <begin position="228"/>
        <end position="242"/>
    </location>
</feature>
<accession>A0A2H3DXP6</accession>